<dbReference type="NCBIfam" id="TIGR00732">
    <property type="entry name" value="dprA"/>
    <property type="match status" value="1"/>
</dbReference>
<gene>
    <name evidence="3" type="ORF">VV02_11915</name>
</gene>
<dbReference type="GO" id="GO:0009294">
    <property type="term" value="P:DNA-mediated transformation"/>
    <property type="evidence" value="ECO:0007669"/>
    <property type="project" value="InterPro"/>
</dbReference>
<dbReference type="AlphaFoldDB" id="A0A0K1JI56"/>
<comment type="similarity">
    <text evidence="1">Belongs to the DprA/Smf family.</text>
</comment>
<evidence type="ECO:0000256" key="1">
    <source>
        <dbReference type="ARBA" id="ARBA00006525"/>
    </source>
</evidence>
<protein>
    <recommendedName>
        <fullName evidence="2">Smf/DprA SLOG domain-containing protein</fullName>
    </recommendedName>
</protein>
<dbReference type="PATRIC" id="fig|571913.6.peg.2428"/>
<dbReference type="SUPFAM" id="SSF102405">
    <property type="entry name" value="MCP/YpsA-like"/>
    <property type="match status" value="1"/>
</dbReference>
<proteinExistence type="inferred from homology"/>
<dbReference type="InterPro" id="IPR003488">
    <property type="entry name" value="DprA"/>
</dbReference>
<dbReference type="KEGG" id="lmoi:VV02_11915"/>
<dbReference type="PANTHER" id="PTHR43022">
    <property type="entry name" value="PROTEIN SMF"/>
    <property type="match status" value="1"/>
</dbReference>
<keyword evidence="4" id="KW-1185">Reference proteome</keyword>
<reference evidence="3 4" key="1">
    <citation type="submission" date="2015-03" db="EMBL/GenBank/DDBJ databases">
        <title>Luteipulveratus halotolerans sp. nov., a novel actinobacterium (Dermacoccaceae) from Sarawak, Malaysia.</title>
        <authorList>
            <person name="Juboi H."/>
            <person name="Basik A."/>
            <person name="Shamsul S.S."/>
            <person name="Arnold P."/>
            <person name="Schmitt E.K."/>
            <person name="Sanglier J.-J."/>
            <person name="Yeo T."/>
        </authorList>
    </citation>
    <scope>NUCLEOTIDE SEQUENCE [LARGE SCALE GENOMIC DNA]</scope>
    <source>
        <strain evidence="3 4">MN07-A0370</strain>
    </source>
</reference>
<dbReference type="Gene3D" id="3.40.50.450">
    <property type="match status" value="1"/>
</dbReference>
<dbReference type="PANTHER" id="PTHR43022:SF1">
    <property type="entry name" value="PROTEIN SMF"/>
    <property type="match status" value="1"/>
</dbReference>
<feature type="domain" description="Smf/DprA SLOG" evidence="2">
    <location>
        <begin position="83"/>
        <end position="293"/>
    </location>
</feature>
<dbReference type="EMBL" id="CP011112">
    <property type="protein sequence ID" value="AKU16404.1"/>
    <property type="molecule type" value="Genomic_DNA"/>
</dbReference>
<dbReference type="Proteomes" id="UP000066480">
    <property type="component" value="Chromosome"/>
</dbReference>
<accession>A0A0K1JI56</accession>
<dbReference type="RefSeq" id="WP_052591735.1">
    <property type="nucleotide sequence ID" value="NZ_CP011112.1"/>
</dbReference>
<organism evidence="3 4">
    <name type="scientific">Luteipulveratus mongoliensis</name>
    <dbReference type="NCBI Taxonomy" id="571913"/>
    <lineage>
        <taxon>Bacteria</taxon>
        <taxon>Bacillati</taxon>
        <taxon>Actinomycetota</taxon>
        <taxon>Actinomycetes</taxon>
        <taxon>Micrococcales</taxon>
        <taxon>Dermacoccaceae</taxon>
        <taxon>Luteipulveratus</taxon>
    </lineage>
</organism>
<dbReference type="Pfam" id="PF02481">
    <property type="entry name" value="DNA_processg_A"/>
    <property type="match status" value="1"/>
</dbReference>
<evidence type="ECO:0000259" key="2">
    <source>
        <dbReference type="Pfam" id="PF02481"/>
    </source>
</evidence>
<dbReference type="STRING" id="571913.VV02_11915"/>
<sequence>MTTIEPGAVDPLAAERAARMTWARLVEPREDKGRPLIAEHGHLGALARVRHDPTLLGRAAVARLTAFDLSRELRAADLVEARVLIPGDPEWPLSLDDLALPPHCLWVRGPADLRAVTERSAAVVGARTASAYGRQLAAEISAGLAGRGFTIISGAAFGIDAAAHHGALAVDGLTVAALACGIDRAYPAAHTNLLKEILERGAVVTEMPPGSAPIRTRFLDRNRVIAALSLGTVVVEAGLRSGSLNTARHAAECGRYVGAVPGPVTSVTSAGTHELIRTREAELVTDAAEVAELLGVMGDDLAPARRGPDRPEDRLGRKERTLWEALPASRGAPLSRLVEATGMSASDVLQALGSLNLIGMAVRDRGGWRKPPEPKLEDTSP</sequence>
<name>A0A0K1JI56_9MICO</name>
<dbReference type="InterPro" id="IPR057666">
    <property type="entry name" value="DrpA_SLOG"/>
</dbReference>
<evidence type="ECO:0000313" key="3">
    <source>
        <dbReference type="EMBL" id="AKU16404.1"/>
    </source>
</evidence>
<evidence type="ECO:0000313" key="4">
    <source>
        <dbReference type="Proteomes" id="UP000066480"/>
    </source>
</evidence>